<evidence type="ECO:0000256" key="8">
    <source>
        <dbReference type="ARBA" id="ARBA00022825"/>
    </source>
</evidence>
<evidence type="ECO:0000256" key="1">
    <source>
        <dbReference type="ARBA" id="ARBA00004418"/>
    </source>
</evidence>
<dbReference type="Proteomes" id="UP001549110">
    <property type="component" value="Unassembled WGS sequence"/>
</dbReference>
<keyword evidence="7" id="KW-0378">Hydrolase</keyword>
<evidence type="ECO:0000313" key="10">
    <source>
        <dbReference type="EMBL" id="MET3527820.1"/>
    </source>
</evidence>
<dbReference type="InterPro" id="IPR009003">
    <property type="entry name" value="Peptidase_S1_PA"/>
</dbReference>
<evidence type="ECO:0000313" key="11">
    <source>
        <dbReference type="Proteomes" id="UP001549110"/>
    </source>
</evidence>
<dbReference type="Pfam" id="PF17820">
    <property type="entry name" value="PDZ_6"/>
    <property type="match status" value="1"/>
</dbReference>
<feature type="domain" description="PDZ" evidence="9">
    <location>
        <begin position="293"/>
        <end position="358"/>
    </location>
</feature>
<dbReference type="SUPFAM" id="SSF50156">
    <property type="entry name" value="PDZ domain-like"/>
    <property type="match status" value="2"/>
</dbReference>
<dbReference type="PRINTS" id="PR00834">
    <property type="entry name" value="PROTEASES2C"/>
</dbReference>
<gene>
    <name evidence="10" type="ORF">ABID41_002938</name>
</gene>
<name>A0ABV2ELA3_9CAUL</name>
<dbReference type="GO" id="GO:0006508">
    <property type="term" value="P:proteolysis"/>
    <property type="evidence" value="ECO:0007669"/>
    <property type="project" value="UniProtKB-KW"/>
</dbReference>
<dbReference type="InterPro" id="IPR036034">
    <property type="entry name" value="PDZ_sf"/>
</dbReference>
<organism evidence="10 11">
    <name type="scientific">Phenylobacterium koreense</name>
    <dbReference type="NCBI Taxonomy" id="266125"/>
    <lineage>
        <taxon>Bacteria</taxon>
        <taxon>Pseudomonadati</taxon>
        <taxon>Pseudomonadota</taxon>
        <taxon>Alphaproteobacteria</taxon>
        <taxon>Caulobacterales</taxon>
        <taxon>Caulobacteraceae</taxon>
        <taxon>Phenylobacterium</taxon>
    </lineage>
</organism>
<comment type="similarity">
    <text evidence="2">Belongs to the peptidase S1C family.</text>
</comment>
<comment type="caution">
    <text evidence="10">The sequence shown here is derived from an EMBL/GenBank/DDBJ whole genome shotgun (WGS) entry which is preliminary data.</text>
</comment>
<dbReference type="InterPro" id="IPR001940">
    <property type="entry name" value="Peptidase_S1C"/>
</dbReference>
<proteinExistence type="inferred from homology"/>
<evidence type="ECO:0000256" key="3">
    <source>
        <dbReference type="ARBA" id="ARBA00022670"/>
    </source>
</evidence>
<dbReference type="InterPro" id="IPR001478">
    <property type="entry name" value="PDZ"/>
</dbReference>
<dbReference type="NCBIfam" id="TIGR02037">
    <property type="entry name" value="degP_htrA_DO"/>
    <property type="match status" value="1"/>
</dbReference>
<dbReference type="InterPro" id="IPR041489">
    <property type="entry name" value="PDZ_6"/>
</dbReference>
<keyword evidence="5" id="KW-0677">Repeat</keyword>
<dbReference type="Gene3D" id="2.30.42.10">
    <property type="match status" value="2"/>
</dbReference>
<accession>A0ABV2ELA3</accession>
<dbReference type="GO" id="GO:0008233">
    <property type="term" value="F:peptidase activity"/>
    <property type="evidence" value="ECO:0007669"/>
    <property type="project" value="UniProtKB-KW"/>
</dbReference>
<dbReference type="PROSITE" id="PS51257">
    <property type="entry name" value="PROKAR_LIPOPROTEIN"/>
    <property type="match status" value="1"/>
</dbReference>
<dbReference type="PANTHER" id="PTHR22939:SF129">
    <property type="entry name" value="SERINE PROTEASE HTRA2, MITOCHONDRIAL"/>
    <property type="match status" value="1"/>
</dbReference>
<keyword evidence="8" id="KW-0720">Serine protease</keyword>
<evidence type="ECO:0000256" key="5">
    <source>
        <dbReference type="ARBA" id="ARBA00022737"/>
    </source>
</evidence>
<evidence type="ECO:0000256" key="4">
    <source>
        <dbReference type="ARBA" id="ARBA00022729"/>
    </source>
</evidence>
<sequence>MLGDSMRAYRVLIPALAILGACSDPASKSNAQIPPLAQPTRAAPSDAATVKSSFAPVVRRAAPAVVNISSKRLVRVRPDPFWEMFGMGVPRDRIQGSLGSGVIVRSDGIIVTNNHVVEGGQEITVALADRREYTARILLADPRTDLAVLKIDAGAERLPTLAIDDTGDAQVGDLVLAIGDPFGVGQTVTNGIVSALNRTADPNGDPANAYIQTDAAINPGNSGGALVDMDGDLIGVNSFILSRSGTSSGVGFAVPATIVKRVVETAAGGGQAVVRPWLGARTQTVTAEIARSMGLAAPQGALVADIWPNGPAAKAGLRQGDIIVSVDGRPAVDAAAVSYAISSRRPGETLRLGIRRGSGEQTLNFRTEAPPATPARDQQVISGRNPFDGATVVNFSPAVADELGLDPFLGRGVLVTDISRGFAMNAGLRPGDLIRRVNGQEITSVRDLTGVLGRGGAQWQITIERNGQEVTANFRT</sequence>
<keyword evidence="6" id="KW-0574">Periplasm</keyword>
<dbReference type="InterPro" id="IPR011782">
    <property type="entry name" value="Pept_S1C_Do"/>
</dbReference>
<comment type="subcellular location">
    <subcellularLocation>
        <location evidence="1">Periplasm</location>
    </subcellularLocation>
</comment>
<evidence type="ECO:0000259" key="9">
    <source>
        <dbReference type="PROSITE" id="PS50106"/>
    </source>
</evidence>
<reference evidence="10 11" key="1">
    <citation type="submission" date="2024-06" db="EMBL/GenBank/DDBJ databases">
        <title>Genomic Encyclopedia of Type Strains, Phase IV (KMG-IV): sequencing the most valuable type-strain genomes for metagenomic binning, comparative biology and taxonomic classification.</title>
        <authorList>
            <person name="Goeker M."/>
        </authorList>
    </citation>
    <scope>NUCLEOTIDE SEQUENCE [LARGE SCALE GENOMIC DNA]</scope>
    <source>
        <strain evidence="10 11">DSM 17809</strain>
    </source>
</reference>
<dbReference type="Pfam" id="PF13180">
    <property type="entry name" value="PDZ_2"/>
    <property type="match status" value="1"/>
</dbReference>
<dbReference type="EMBL" id="JBEPLU010000002">
    <property type="protein sequence ID" value="MET3527820.1"/>
    <property type="molecule type" value="Genomic_DNA"/>
</dbReference>
<keyword evidence="4" id="KW-0732">Signal</keyword>
<keyword evidence="3 10" id="KW-0645">Protease</keyword>
<dbReference type="Pfam" id="PF13365">
    <property type="entry name" value="Trypsin_2"/>
    <property type="match status" value="1"/>
</dbReference>
<protein>
    <submittedName>
        <fullName evidence="10">Do/DeqQ family serine protease</fullName>
    </submittedName>
</protein>
<evidence type="ECO:0000256" key="6">
    <source>
        <dbReference type="ARBA" id="ARBA00022764"/>
    </source>
</evidence>
<dbReference type="SUPFAM" id="SSF50494">
    <property type="entry name" value="Trypsin-like serine proteases"/>
    <property type="match status" value="1"/>
</dbReference>
<dbReference type="SMART" id="SM00228">
    <property type="entry name" value="PDZ"/>
    <property type="match status" value="2"/>
</dbReference>
<dbReference type="PROSITE" id="PS50106">
    <property type="entry name" value="PDZ"/>
    <property type="match status" value="2"/>
</dbReference>
<keyword evidence="11" id="KW-1185">Reference proteome</keyword>
<feature type="domain" description="PDZ" evidence="9">
    <location>
        <begin position="392"/>
        <end position="467"/>
    </location>
</feature>
<dbReference type="Gene3D" id="2.40.10.120">
    <property type="match status" value="1"/>
</dbReference>
<dbReference type="PANTHER" id="PTHR22939">
    <property type="entry name" value="SERINE PROTEASE FAMILY S1C HTRA-RELATED"/>
    <property type="match status" value="1"/>
</dbReference>
<evidence type="ECO:0000256" key="2">
    <source>
        <dbReference type="ARBA" id="ARBA00010541"/>
    </source>
</evidence>
<evidence type="ECO:0000256" key="7">
    <source>
        <dbReference type="ARBA" id="ARBA00022801"/>
    </source>
</evidence>